<dbReference type="EMBL" id="CAJFCV020000001">
    <property type="protein sequence ID" value="CAG9083432.1"/>
    <property type="molecule type" value="Genomic_DNA"/>
</dbReference>
<evidence type="ECO:0000256" key="5">
    <source>
        <dbReference type="ARBA" id="ARBA00022980"/>
    </source>
</evidence>
<protein>
    <recommendedName>
        <fullName evidence="7">40S ribosomal protein S21</fullName>
    </recommendedName>
</protein>
<keyword evidence="4" id="KW-0256">Endoplasmic reticulum</keyword>
<accession>A0A1I7RL56</accession>
<dbReference type="GO" id="GO:0022626">
    <property type="term" value="C:cytosolic ribosome"/>
    <property type="evidence" value="ECO:0007669"/>
    <property type="project" value="UniProtKB-ARBA"/>
</dbReference>
<evidence type="ECO:0000256" key="1">
    <source>
        <dbReference type="ARBA" id="ARBA00004427"/>
    </source>
</evidence>
<dbReference type="EMBL" id="CAJFDI010000001">
    <property type="protein sequence ID" value="CAD5208933.1"/>
    <property type="molecule type" value="Genomic_DNA"/>
</dbReference>
<evidence type="ECO:0000313" key="10">
    <source>
        <dbReference type="Proteomes" id="UP000659654"/>
    </source>
</evidence>
<dbReference type="GO" id="GO:1990904">
    <property type="term" value="C:ribonucleoprotein complex"/>
    <property type="evidence" value="ECO:0007669"/>
    <property type="project" value="UniProtKB-KW"/>
</dbReference>
<dbReference type="PIRSF" id="PIRSF002148">
    <property type="entry name" value="Ribosomal_S21e"/>
    <property type="match status" value="1"/>
</dbReference>
<dbReference type="PANTHER" id="PTHR10442">
    <property type="entry name" value="40S RIBOSOMAL PROTEIN S21"/>
    <property type="match status" value="1"/>
</dbReference>
<comment type="subcellular location">
    <subcellularLocation>
        <location evidence="2">Cytoplasm</location>
        <location evidence="2">Cytosol</location>
    </subcellularLocation>
    <subcellularLocation>
        <location evidence="1">Rough endoplasmic reticulum</location>
    </subcellularLocation>
</comment>
<name>A0A1I7RL56_BURXY</name>
<organism evidence="9 11">
    <name type="scientific">Bursaphelenchus xylophilus</name>
    <name type="common">Pinewood nematode worm</name>
    <name type="synonym">Aphelenchoides xylophilus</name>
    <dbReference type="NCBI Taxonomy" id="6326"/>
    <lineage>
        <taxon>Eukaryota</taxon>
        <taxon>Metazoa</taxon>
        <taxon>Ecdysozoa</taxon>
        <taxon>Nematoda</taxon>
        <taxon>Chromadorea</taxon>
        <taxon>Rhabditida</taxon>
        <taxon>Tylenchina</taxon>
        <taxon>Tylenchomorpha</taxon>
        <taxon>Aphelenchoidea</taxon>
        <taxon>Aphelenchoididae</taxon>
        <taxon>Bursaphelenchus</taxon>
    </lineage>
</organism>
<dbReference type="AlphaFoldDB" id="A0A1I7RL56"/>
<proteinExistence type="inferred from homology"/>
<dbReference type="InterPro" id="IPR001931">
    <property type="entry name" value="Ribosomal_eS21"/>
</dbReference>
<evidence type="ECO:0000256" key="2">
    <source>
        <dbReference type="ARBA" id="ARBA00004514"/>
    </source>
</evidence>
<dbReference type="Pfam" id="PF01249">
    <property type="entry name" value="Ribosomal_S21e"/>
    <property type="match status" value="1"/>
</dbReference>
<keyword evidence="6 7" id="KW-0687">Ribonucleoprotein</keyword>
<evidence type="ECO:0000313" key="8">
    <source>
        <dbReference type="EMBL" id="CAD5208933.1"/>
    </source>
</evidence>
<dbReference type="GO" id="GO:0005791">
    <property type="term" value="C:rough endoplasmic reticulum"/>
    <property type="evidence" value="ECO:0007669"/>
    <property type="project" value="UniProtKB-SubCell"/>
</dbReference>
<evidence type="ECO:0000256" key="3">
    <source>
        <dbReference type="ARBA" id="ARBA00010228"/>
    </source>
</evidence>
<dbReference type="eggNOG" id="KOG3486">
    <property type="taxonomic scope" value="Eukaryota"/>
</dbReference>
<dbReference type="Proteomes" id="UP000095284">
    <property type="component" value="Unplaced"/>
</dbReference>
<dbReference type="GO" id="GO:0003735">
    <property type="term" value="F:structural constituent of ribosome"/>
    <property type="evidence" value="ECO:0007669"/>
    <property type="project" value="InterPro"/>
</dbReference>
<dbReference type="OrthoDB" id="278325at2759"/>
<reference evidence="11" key="1">
    <citation type="submission" date="2016-11" db="UniProtKB">
        <authorList>
            <consortium name="WormBaseParasite"/>
        </authorList>
    </citation>
    <scope>IDENTIFICATION</scope>
</reference>
<dbReference type="PROSITE" id="PS00996">
    <property type="entry name" value="RIBOSOMAL_S21E"/>
    <property type="match status" value="1"/>
</dbReference>
<dbReference type="InterPro" id="IPR038579">
    <property type="entry name" value="Ribosomal_eS21_sf"/>
</dbReference>
<evidence type="ECO:0000256" key="4">
    <source>
        <dbReference type="ARBA" id="ARBA00022824"/>
    </source>
</evidence>
<keyword evidence="10" id="KW-1185">Reference proteome</keyword>
<comment type="similarity">
    <text evidence="3 7">Belongs to the eukaryotic ribosomal protein eS21 family.</text>
</comment>
<reference evidence="8" key="2">
    <citation type="submission" date="2020-09" db="EMBL/GenBank/DDBJ databases">
        <authorList>
            <person name="Kikuchi T."/>
        </authorList>
    </citation>
    <scope>NUCLEOTIDE SEQUENCE</scope>
    <source>
        <strain evidence="8">Ka4C1</strain>
    </source>
</reference>
<dbReference type="Gene3D" id="3.30.1230.20">
    <property type="match status" value="1"/>
</dbReference>
<dbReference type="InterPro" id="IPR018279">
    <property type="entry name" value="Ribosomal_eS21_CS"/>
</dbReference>
<evidence type="ECO:0000256" key="7">
    <source>
        <dbReference type="PIRNR" id="PIRNR002148"/>
    </source>
</evidence>
<dbReference type="FunFam" id="3.30.1230.20:FF:000001">
    <property type="entry name" value="40S ribosomal protein S21"/>
    <property type="match status" value="1"/>
</dbReference>
<evidence type="ECO:0000256" key="6">
    <source>
        <dbReference type="ARBA" id="ARBA00023274"/>
    </source>
</evidence>
<dbReference type="WBParaSite" id="BXY_0144100.1">
    <property type="protein sequence ID" value="BXY_0144100.1"/>
    <property type="gene ID" value="BXY_0144100"/>
</dbReference>
<gene>
    <name evidence="8" type="ORF">BXYJ_LOCUS1169</name>
</gene>
<dbReference type="Proteomes" id="UP000659654">
    <property type="component" value="Unassembled WGS sequence"/>
</dbReference>
<keyword evidence="5 7" id="KW-0689">Ribosomal protein</keyword>
<evidence type="ECO:0000313" key="9">
    <source>
        <dbReference type="Proteomes" id="UP000095284"/>
    </source>
</evidence>
<dbReference type="Proteomes" id="UP000582659">
    <property type="component" value="Unassembled WGS sequence"/>
</dbReference>
<dbReference type="SMR" id="A0A1I7RL56"/>
<dbReference type="GO" id="GO:0006412">
    <property type="term" value="P:translation"/>
    <property type="evidence" value="ECO:0007669"/>
    <property type="project" value="InterPro"/>
</dbReference>
<sequence>MQNDQNELVDLYVPRKCSSSSRIISAKDHGSIQIDFVDVDPQTGRLIPGKTTRYAICGALRAMGESDDCILRLAQRDGLIPQNI</sequence>
<evidence type="ECO:0000313" key="11">
    <source>
        <dbReference type="WBParaSite" id="BXY_0144100.1"/>
    </source>
</evidence>